<evidence type="ECO:0000313" key="2">
    <source>
        <dbReference type="Proteomes" id="UP001054945"/>
    </source>
</evidence>
<dbReference type="EMBL" id="BPLR01019988">
    <property type="protein sequence ID" value="GIX73793.1"/>
    <property type="molecule type" value="Genomic_DNA"/>
</dbReference>
<dbReference type="AlphaFoldDB" id="A0AAV4MN60"/>
<name>A0AAV4MN60_CAEEX</name>
<gene>
    <name evidence="1" type="ORF">CEXT_49101</name>
</gene>
<evidence type="ECO:0000313" key="1">
    <source>
        <dbReference type="EMBL" id="GIX73793.1"/>
    </source>
</evidence>
<sequence>MDISVPVLPHLATNCERVLWQKLCFSSKKNIVQFCKPTKYKVPTFLQISFLFLPINGDPSDASKESSNSLTECCLVHRLLFLCEGSRLSDHYPSKLSSAILCSPLNPANTDSGAV</sequence>
<keyword evidence="2" id="KW-1185">Reference proteome</keyword>
<organism evidence="1 2">
    <name type="scientific">Caerostris extrusa</name>
    <name type="common">Bark spider</name>
    <name type="synonym">Caerostris bankana</name>
    <dbReference type="NCBI Taxonomy" id="172846"/>
    <lineage>
        <taxon>Eukaryota</taxon>
        <taxon>Metazoa</taxon>
        <taxon>Ecdysozoa</taxon>
        <taxon>Arthropoda</taxon>
        <taxon>Chelicerata</taxon>
        <taxon>Arachnida</taxon>
        <taxon>Araneae</taxon>
        <taxon>Araneomorphae</taxon>
        <taxon>Entelegynae</taxon>
        <taxon>Araneoidea</taxon>
        <taxon>Araneidae</taxon>
        <taxon>Caerostris</taxon>
    </lineage>
</organism>
<reference evidence="1 2" key="1">
    <citation type="submission" date="2021-06" db="EMBL/GenBank/DDBJ databases">
        <title>Caerostris extrusa draft genome.</title>
        <authorList>
            <person name="Kono N."/>
            <person name="Arakawa K."/>
        </authorList>
    </citation>
    <scope>NUCLEOTIDE SEQUENCE [LARGE SCALE GENOMIC DNA]</scope>
</reference>
<accession>A0AAV4MN60</accession>
<proteinExistence type="predicted"/>
<comment type="caution">
    <text evidence="1">The sequence shown here is derived from an EMBL/GenBank/DDBJ whole genome shotgun (WGS) entry which is preliminary data.</text>
</comment>
<protein>
    <submittedName>
        <fullName evidence="1">Uncharacterized protein</fullName>
    </submittedName>
</protein>
<dbReference type="Proteomes" id="UP001054945">
    <property type="component" value="Unassembled WGS sequence"/>
</dbReference>